<sequence length="181" mass="19132">MKFRPQLAVPLAVSAALLTACSGSGQELGYGEKATGDDIDVTVLRVEAGSTEDLAVLKDASEYAGRTPYYLHYRVTKTKDGSVKGPDFAVTGDGRNLTRLSIMPGFGTPVVGKDGGLSYSKAPKFDKCTADDSSSDFNEKAAGESYTSCSIYLTAEGDSAAPTEVAWLGDDRKEDPVAVWK</sequence>
<feature type="chain" id="PRO_5045174708" description="Lipoprotein" evidence="1">
    <location>
        <begin position="26"/>
        <end position="181"/>
    </location>
</feature>
<feature type="signal peptide" evidence="1">
    <location>
        <begin position="1"/>
        <end position="25"/>
    </location>
</feature>
<comment type="caution">
    <text evidence="2">The sequence shown here is derived from an EMBL/GenBank/DDBJ whole genome shotgun (WGS) entry which is preliminary data.</text>
</comment>
<dbReference type="EMBL" id="JAVRFG010000007">
    <property type="protein sequence ID" value="MDT0490270.1"/>
    <property type="molecule type" value="Genomic_DNA"/>
</dbReference>
<dbReference type="RefSeq" id="WP_311597184.1">
    <property type="nucleotide sequence ID" value="NZ_JAVRFG010000007.1"/>
</dbReference>
<keyword evidence="3" id="KW-1185">Reference proteome</keyword>
<dbReference type="Proteomes" id="UP001180556">
    <property type="component" value="Unassembled WGS sequence"/>
</dbReference>
<proteinExistence type="predicted"/>
<evidence type="ECO:0008006" key="4">
    <source>
        <dbReference type="Google" id="ProtNLM"/>
    </source>
</evidence>
<evidence type="ECO:0000256" key="1">
    <source>
        <dbReference type="SAM" id="SignalP"/>
    </source>
</evidence>
<evidence type="ECO:0000313" key="3">
    <source>
        <dbReference type="Proteomes" id="UP001180556"/>
    </source>
</evidence>
<dbReference type="PROSITE" id="PS51257">
    <property type="entry name" value="PROKAR_LIPOPROTEIN"/>
    <property type="match status" value="1"/>
</dbReference>
<reference evidence="3" key="1">
    <citation type="submission" date="2023-07" db="EMBL/GenBank/DDBJ databases">
        <title>30 novel species of actinomycetes from the DSMZ collection.</title>
        <authorList>
            <person name="Nouioui I."/>
        </authorList>
    </citation>
    <scope>NUCLEOTIDE SEQUENCE [LARGE SCALE GENOMIC DNA]</scope>
    <source>
        <strain evidence="3">DSM 40932</strain>
    </source>
</reference>
<accession>A0ABU2VYC0</accession>
<gene>
    <name evidence="2" type="ORF">RM717_07105</name>
</gene>
<protein>
    <recommendedName>
        <fullName evidence="4">Lipoprotein</fullName>
    </recommendedName>
</protein>
<organism evidence="2 3">
    <name type="scientific">Streptomyces stephensoniae</name>
    <dbReference type="NCBI Taxonomy" id="3375367"/>
    <lineage>
        <taxon>Bacteria</taxon>
        <taxon>Bacillati</taxon>
        <taxon>Actinomycetota</taxon>
        <taxon>Actinomycetes</taxon>
        <taxon>Kitasatosporales</taxon>
        <taxon>Streptomycetaceae</taxon>
        <taxon>Streptomyces</taxon>
    </lineage>
</organism>
<name>A0ABU2VYC0_9ACTN</name>
<keyword evidence="1" id="KW-0732">Signal</keyword>
<evidence type="ECO:0000313" key="2">
    <source>
        <dbReference type="EMBL" id="MDT0490270.1"/>
    </source>
</evidence>